<protein>
    <recommendedName>
        <fullName evidence="4">Hint domain-containing protein</fullName>
    </recommendedName>
</protein>
<evidence type="ECO:0000256" key="1">
    <source>
        <dbReference type="ARBA" id="ARBA00022737"/>
    </source>
</evidence>
<dbReference type="InterPro" id="IPR006530">
    <property type="entry name" value="YD"/>
</dbReference>
<feature type="compositionally biased region" description="Low complexity" evidence="3">
    <location>
        <begin position="1972"/>
        <end position="1985"/>
    </location>
</feature>
<feature type="coiled-coil region" evidence="2">
    <location>
        <begin position="1937"/>
        <end position="1971"/>
    </location>
</feature>
<organism evidence="5 6">
    <name type="scientific">Acrocarpospora phusangensis</name>
    <dbReference type="NCBI Taxonomy" id="1070424"/>
    <lineage>
        <taxon>Bacteria</taxon>
        <taxon>Bacillati</taxon>
        <taxon>Actinomycetota</taxon>
        <taxon>Actinomycetes</taxon>
        <taxon>Streptosporangiales</taxon>
        <taxon>Streptosporangiaceae</taxon>
        <taxon>Acrocarpospora</taxon>
    </lineage>
</organism>
<accession>A0A919UM05</accession>
<gene>
    <name evidence="5" type="ORF">Aph01nite_10970</name>
</gene>
<dbReference type="Gene3D" id="2.180.10.10">
    <property type="entry name" value="RHS repeat-associated core"/>
    <property type="match status" value="2"/>
</dbReference>
<dbReference type="InterPro" id="IPR022385">
    <property type="entry name" value="Rhs_assc_core"/>
</dbReference>
<reference evidence="5" key="1">
    <citation type="submission" date="2021-01" db="EMBL/GenBank/DDBJ databases">
        <title>Whole genome shotgun sequence of Acrocarpospora phusangensis NBRC 108782.</title>
        <authorList>
            <person name="Komaki H."/>
            <person name="Tamura T."/>
        </authorList>
    </citation>
    <scope>NUCLEOTIDE SEQUENCE</scope>
    <source>
        <strain evidence="5">NBRC 108782</strain>
    </source>
</reference>
<dbReference type="Pfam" id="PF07591">
    <property type="entry name" value="PT-HINT"/>
    <property type="match status" value="1"/>
</dbReference>
<keyword evidence="6" id="KW-1185">Reference proteome</keyword>
<dbReference type="InterPro" id="IPR003587">
    <property type="entry name" value="Hint_dom_N"/>
</dbReference>
<proteinExistence type="predicted"/>
<dbReference type="PANTHER" id="PTHR32305">
    <property type="match status" value="1"/>
</dbReference>
<dbReference type="SUPFAM" id="SSF51294">
    <property type="entry name" value="Hedgehog/intein (Hint) domain"/>
    <property type="match status" value="1"/>
</dbReference>
<dbReference type="Pfam" id="PF25023">
    <property type="entry name" value="TEN_YD-shell"/>
    <property type="match status" value="1"/>
</dbReference>
<dbReference type="EMBL" id="BOOA01000006">
    <property type="protein sequence ID" value="GIH22787.1"/>
    <property type="molecule type" value="Genomic_DNA"/>
</dbReference>
<dbReference type="NCBIfam" id="TIGR01643">
    <property type="entry name" value="YD_repeat_2x"/>
    <property type="match status" value="1"/>
</dbReference>
<sequence length="2262" mass="240970">MIFLRRSRRSRWLPIGIVAAVAATTLVIPPGPAYADGWNPPEPQQDTLVEGEPVEAQPTPEDPAETGALTGPPDVTWPATGSAEATLQSSMTALTGLPVSVGPAPGAAGSAAPGRVRVELLAADASDVRLQVTRADGTATAAPVRLSFDYSDFRHAYGGDWAARLRLVELPGCALTQTAGVGDCPAPRPVTTANDMEHGTLTADVTAAPAAAIGADASYTAGLFAVAAAPSGATGSFAASTLSPTAKWQVSAQTGDFSWSYPLRVPPSLGGPSPQLAFTYSSGSVDGQTVSTNNQPSWVGQGFDFTPGGFIERRYKSCNDDGVTPKNGDQCWGGDNATMMLGGSATELVRDTGGVWRPKSDDGSRVEKLDGAINGDDDGEYWKITSTDGTQYFFGQNRLPGWGTGKQETRSAWTMPVFGDDAGEPCNAATYAASWCRQAYRWNLDHVIDTHGNTLSYFYQPETNHYGRNVKAADETSYTAGGYLEHIEYGQRSGAVHTTRAPARVWFTVDERCLKTASFDCAPDKLTPANAKYWPDVPADQLCAAGKDCPNFSPTFFTRKRLTKVTTEVLKAGAYVNVDSWTLTHTFPAAGDRMSPALWLDKIQQTGLVGGSESTPPVDLDGVEKPNRVDALEGIAPMMKWRVNAVENGTGGRLMVNYAEPSCARSALPSPSGNGKLCFPSYWAPEGSANPLLDWFHKYVVRQVLEADLMGGSSIVQTNYAYRGNPAWAYDDQELVPASRRTWSQYRGFEKVQVTKGDTRDVRVAVEHLFFRGMDGDKQPSGVRDVRVTDSEGVAVEDHWRLQGFERETRYLVAPDGAEQSGTINDPWLDGPTASGGGDQAYRLDLAKARSRAKLSTGVIRRTETQRSYDASAAVTQINDLGDTGTAADDRCTRFTYAPNTTAMILYLPIRIETVAVACTATPARPADVIGDGRMSYDGGAYGAAPTKGDITRTEELDAYNGGTPHYLTVSRSVYDDHGRVTESYDAADAKTTTAYSPASGEPVTQMTTTNPLQHTNKIFLAPEWGAMVKQEDANAAVTHLAYDPLGRLTKVWMPGRATTATPDGEYTYTVQAGKPVAITTKTLRNDGTTTVGHELYDGLLRLRQTQLPGHDGGRLVSDTLYNTLGQVAKKNDVYANADPPSTTILGAADSAMPAQTVFGYDGFGNITTETFKVLGSTKWQTTRAYAPDRVDVDPPNGATPTTSILDGRGRTVELWEYKGGAPTGDHDVTRYAYAKNGAEATVTDSAGNVWRTTYDVRNRVATTEDPDKGTTSYTYDVLDRPATSTDGRGRTLAYSHDALGRRTAMFEGSATGTKLAEWTYDALPDGTSVKGLPVAATRYSGGAAYVTRVDAYDEQYRPTSASYVIPDAEGALRGTYTFEPRYNQDGTPSALIYPAAGNLPAETVRTTYTALGLPKQTRSSLGMYVNDTLYSKTGELLQERWGETGARVLHDYTYEEGTRRVLRRITDRETASQARQADLNYRYDEAGNIIRVADTPPVANAPSDVQCFRYDYLRRLTQAWSATDNCAADPAASVVGGAAPYWHSYTYDKTGGRLTETRHAVAGATADTRSDYTYPAGPGAVRPHALQQVTTTGPAGTRLDTYAYDGAGNTTTRKRGSAEQTLTWDAEGNLSKVTEAGQTTSFLYDADGARLIRRDPTGTTLYLGAMEVRLATGATTPTAVRYYGHGDQMVAVRTDDRKLSWLDPDHNGTAMLSIDAASLQVTRRRFDPFGNPRGAVPASWPSERGFVGGTADQSTGLTHLGAREYDASTGRFLSVDPIMDPTDPQQLHGYAYAGNSPVTYADPAGTRELCGNYPGECQDAPPDGSSPKPPAGSNPGGGAPPTPPKGGPSQGDQDEARNTVKKTWQQVAIEVGGKLILDIIGFTDIRNCLQGNIGSCAMAIAQILPWGKLLKAGPLIKSAVRAGKAVLHWLERVKWARRILREADEAAAAAAKYEDDLAKWKKAQDAANAKKAAGAGPAGGSPKPGAGGGGGLKLPTVRERGPSCTNSFVPGTGVLMADGSHKPIQEVRLGDEVLATDPETGESTARPVVATIVGEGDRHLVEITVDTDGARGAGTGLVVATGNHPFWVDDRGLWIEAADLEIGDTLRTPAGARLAVVGLHERDTRTRVHNLTIDGVHTYHVAAGEADLLVHNCPSGGGGGGTGKSGGGSGGSGGSGSSGSGGTSSGGGGGSSPGWGPDYTAGTRHDPPDFELLGKELKDKKPTTLLVPAPKTFTKREKVKWYARQGLMIITEIAKRIVDGV</sequence>
<feature type="region of interest" description="Disordered" evidence="3">
    <location>
        <begin position="34"/>
        <end position="76"/>
    </location>
</feature>
<evidence type="ECO:0000256" key="2">
    <source>
        <dbReference type="SAM" id="Coils"/>
    </source>
</evidence>
<feature type="region of interest" description="Disordered" evidence="3">
    <location>
        <begin position="1972"/>
        <end position="2004"/>
    </location>
</feature>
<dbReference type="Proteomes" id="UP000640052">
    <property type="component" value="Unassembled WGS sequence"/>
</dbReference>
<dbReference type="PROSITE" id="PS50818">
    <property type="entry name" value="INTEIN_C_TER"/>
    <property type="match status" value="1"/>
</dbReference>
<dbReference type="SMART" id="SM00306">
    <property type="entry name" value="HintN"/>
    <property type="match status" value="1"/>
</dbReference>
<evidence type="ECO:0000259" key="4">
    <source>
        <dbReference type="SMART" id="SM00306"/>
    </source>
</evidence>
<dbReference type="InterPro" id="IPR030934">
    <property type="entry name" value="Intein_C"/>
</dbReference>
<evidence type="ECO:0000313" key="5">
    <source>
        <dbReference type="EMBL" id="GIH22787.1"/>
    </source>
</evidence>
<keyword evidence="1" id="KW-0677">Repeat</keyword>
<dbReference type="NCBIfam" id="TIGR03696">
    <property type="entry name" value="Rhs_assc_core"/>
    <property type="match status" value="1"/>
</dbReference>
<keyword evidence="2" id="KW-0175">Coiled coil</keyword>
<dbReference type="InterPro" id="IPR036844">
    <property type="entry name" value="Hint_dom_sf"/>
</dbReference>
<comment type="caution">
    <text evidence="5">The sequence shown here is derived from an EMBL/GenBank/DDBJ whole genome shotgun (WGS) entry which is preliminary data.</text>
</comment>
<feature type="compositionally biased region" description="Pro residues" evidence="3">
    <location>
        <begin position="1828"/>
        <end position="1847"/>
    </location>
</feature>
<dbReference type="InterPro" id="IPR056823">
    <property type="entry name" value="TEN-like_YD-shell"/>
</dbReference>
<dbReference type="Gene3D" id="2.170.16.10">
    <property type="entry name" value="Hedgehog/Intein (Hint) domain"/>
    <property type="match status" value="1"/>
</dbReference>
<dbReference type="PANTHER" id="PTHR32305:SF17">
    <property type="entry name" value="TRNA NUCLEASE WAPA"/>
    <property type="match status" value="1"/>
</dbReference>
<dbReference type="InterPro" id="IPR050708">
    <property type="entry name" value="T6SS_VgrG/RHS"/>
</dbReference>
<dbReference type="CDD" id="cd00081">
    <property type="entry name" value="Hint"/>
    <property type="match status" value="1"/>
</dbReference>
<feature type="region of interest" description="Disordered" evidence="3">
    <location>
        <begin position="2160"/>
        <end position="2211"/>
    </location>
</feature>
<dbReference type="RefSeq" id="WP_204039621.1">
    <property type="nucleotide sequence ID" value="NZ_BOOA01000006.1"/>
</dbReference>
<evidence type="ECO:0000256" key="3">
    <source>
        <dbReference type="SAM" id="MobiDB-lite"/>
    </source>
</evidence>
<name>A0A919UM05_9ACTN</name>
<feature type="domain" description="Hint" evidence="4">
    <location>
        <begin position="2006"/>
        <end position="2111"/>
    </location>
</feature>
<feature type="compositionally biased region" description="Gly residues" evidence="3">
    <location>
        <begin position="2160"/>
        <end position="2194"/>
    </location>
</feature>
<feature type="region of interest" description="Disordered" evidence="3">
    <location>
        <begin position="1812"/>
        <end position="1858"/>
    </location>
</feature>
<evidence type="ECO:0000313" key="6">
    <source>
        <dbReference type="Proteomes" id="UP000640052"/>
    </source>
</evidence>